<dbReference type="InterPro" id="IPR014044">
    <property type="entry name" value="CAP_dom"/>
</dbReference>
<proteinExistence type="predicted"/>
<evidence type="ECO:0000259" key="2">
    <source>
        <dbReference type="SMART" id="SM00198"/>
    </source>
</evidence>
<dbReference type="SUPFAM" id="SSF55797">
    <property type="entry name" value="PR-1-like"/>
    <property type="match status" value="1"/>
</dbReference>
<protein>
    <recommendedName>
        <fullName evidence="2">SCP domain-containing protein</fullName>
    </recommendedName>
</protein>
<keyword evidence="1" id="KW-0812">Transmembrane</keyword>
<accession>A0A016V3M9</accession>
<dbReference type="PROSITE" id="PS01010">
    <property type="entry name" value="CRISP_2"/>
    <property type="match status" value="1"/>
</dbReference>
<sequence>MLRSQKELLSDTWTAIRDLPLKYKIGILIFIVFLILFGIVIREFVLTSKSTQVVAFELTIPAAILVPKVKFDDVVEDCGTVMSAKSRKALLYWHNKYRSITAKGEYKIDKENSKLVVLPPATRMQQLKYNCSLEISCLKRIAECKVKYSRQGENILVMGGKATYEYAAEVATKTWADEIAKLGISELYLWRDGKAHASQVLWAETETIGCGIVHCKDNFTMVACRYFPPGNYAWAPMYRAGETLSECGSEGRKEIPRRETGLCEVI</sequence>
<dbReference type="PANTHER" id="PTHR10334">
    <property type="entry name" value="CYSTEINE-RICH SECRETORY PROTEIN-RELATED"/>
    <property type="match status" value="1"/>
</dbReference>
<dbReference type="AlphaFoldDB" id="A0A016V3M9"/>
<dbReference type="EMBL" id="JARK01001354">
    <property type="protein sequence ID" value="EYC22025.1"/>
    <property type="molecule type" value="Genomic_DNA"/>
</dbReference>
<dbReference type="CDD" id="cd05380">
    <property type="entry name" value="CAP_euk"/>
    <property type="match status" value="1"/>
</dbReference>
<dbReference type="GO" id="GO:0005576">
    <property type="term" value="C:extracellular region"/>
    <property type="evidence" value="ECO:0007669"/>
    <property type="project" value="InterPro"/>
</dbReference>
<dbReference type="PRINTS" id="PR00837">
    <property type="entry name" value="V5TPXLIKE"/>
</dbReference>
<keyword evidence="1" id="KW-0472">Membrane</keyword>
<organism evidence="3 4">
    <name type="scientific">Ancylostoma ceylanicum</name>
    <dbReference type="NCBI Taxonomy" id="53326"/>
    <lineage>
        <taxon>Eukaryota</taxon>
        <taxon>Metazoa</taxon>
        <taxon>Ecdysozoa</taxon>
        <taxon>Nematoda</taxon>
        <taxon>Chromadorea</taxon>
        <taxon>Rhabditida</taxon>
        <taxon>Rhabditina</taxon>
        <taxon>Rhabditomorpha</taxon>
        <taxon>Strongyloidea</taxon>
        <taxon>Ancylostomatidae</taxon>
        <taxon>Ancylostomatinae</taxon>
        <taxon>Ancylostoma</taxon>
    </lineage>
</organism>
<dbReference type="Pfam" id="PF00188">
    <property type="entry name" value="CAP"/>
    <property type="match status" value="1"/>
</dbReference>
<feature type="domain" description="SCP" evidence="2">
    <location>
        <begin position="85"/>
        <end position="234"/>
    </location>
</feature>
<keyword evidence="4" id="KW-1185">Reference proteome</keyword>
<dbReference type="STRING" id="53326.A0A016V3M9"/>
<dbReference type="SMART" id="SM00198">
    <property type="entry name" value="SCP"/>
    <property type="match status" value="1"/>
</dbReference>
<dbReference type="Proteomes" id="UP000024635">
    <property type="component" value="Unassembled WGS sequence"/>
</dbReference>
<gene>
    <name evidence="3" type="primary">Acey_s0018.g3669</name>
    <name evidence="3" type="synonym">ASP-s0018.g3669</name>
    <name evidence="3" type="ORF">Y032_0018g3669</name>
</gene>
<dbReference type="Gene3D" id="3.40.33.10">
    <property type="entry name" value="CAP"/>
    <property type="match status" value="1"/>
</dbReference>
<comment type="caution">
    <text evidence="3">The sequence shown here is derived from an EMBL/GenBank/DDBJ whole genome shotgun (WGS) entry which is preliminary data.</text>
</comment>
<reference evidence="4" key="1">
    <citation type="journal article" date="2015" name="Nat. Genet.">
        <title>The genome and transcriptome of the zoonotic hookworm Ancylostoma ceylanicum identify infection-specific gene families.</title>
        <authorList>
            <person name="Schwarz E.M."/>
            <person name="Hu Y."/>
            <person name="Antoshechkin I."/>
            <person name="Miller M.M."/>
            <person name="Sternberg P.W."/>
            <person name="Aroian R.V."/>
        </authorList>
    </citation>
    <scope>NUCLEOTIDE SEQUENCE</scope>
    <source>
        <strain evidence="4">HY135</strain>
    </source>
</reference>
<dbReference type="InterPro" id="IPR001283">
    <property type="entry name" value="CRISP-related"/>
</dbReference>
<dbReference type="InterPro" id="IPR018244">
    <property type="entry name" value="Allrgn_V5/Tpx1_CS"/>
</dbReference>
<name>A0A016V3M9_9BILA</name>
<dbReference type="OrthoDB" id="5876828at2759"/>
<keyword evidence="1" id="KW-1133">Transmembrane helix</keyword>
<feature type="transmembrane region" description="Helical" evidence="1">
    <location>
        <begin position="21"/>
        <end position="41"/>
    </location>
</feature>
<evidence type="ECO:0000313" key="4">
    <source>
        <dbReference type="Proteomes" id="UP000024635"/>
    </source>
</evidence>
<evidence type="ECO:0000256" key="1">
    <source>
        <dbReference type="SAM" id="Phobius"/>
    </source>
</evidence>
<evidence type="ECO:0000313" key="3">
    <source>
        <dbReference type="EMBL" id="EYC22025.1"/>
    </source>
</evidence>
<dbReference type="InterPro" id="IPR035940">
    <property type="entry name" value="CAP_sf"/>
</dbReference>